<feature type="domain" description="FUZ/MON1/HPS1 third Longin" evidence="7">
    <location>
        <begin position="501"/>
        <end position="606"/>
    </location>
</feature>
<evidence type="ECO:0000256" key="4">
    <source>
        <dbReference type="SAM" id="MobiDB-lite"/>
    </source>
</evidence>
<keyword evidence="3" id="KW-0967">Endosome</keyword>
<dbReference type="GO" id="GO:0006914">
    <property type="term" value="P:autophagy"/>
    <property type="evidence" value="ECO:0007669"/>
    <property type="project" value="UniProtKB-UniRule"/>
</dbReference>
<dbReference type="PANTHER" id="PTHR13027:SF7">
    <property type="entry name" value="VACUOLAR FUSION PROTEIN MON1 HOMOLOG"/>
    <property type="match status" value="1"/>
</dbReference>
<evidence type="ECO:0000259" key="5">
    <source>
        <dbReference type="Pfam" id="PF19036"/>
    </source>
</evidence>
<evidence type="ECO:0000256" key="2">
    <source>
        <dbReference type="ARBA" id="ARBA00018132"/>
    </source>
</evidence>
<gene>
    <name evidence="8" type="primary">MON1</name>
    <name evidence="8" type="ORF">CspeluHIS016_0208570</name>
</gene>
<comment type="similarity">
    <text evidence="3">Belongs to the MON1/SAND family.</text>
</comment>
<dbReference type="GO" id="GO:0006623">
    <property type="term" value="P:protein targeting to vacuole"/>
    <property type="evidence" value="ECO:0007669"/>
    <property type="project" value="UniProtKB-UniRule"/>
</dbReference>
<evidence type="ECO:0000313" key="9">
    <source>
        <dbReference type="Proteomes" id="UP001222932"/>
    </source>
</evidence>
<feature type="domain" description="FUZ/MON1/HPS1 second Longin" evidence="6">
    <location>
        <begin position="375"/>
        <end position="471"/>
    </location>
</feature>
<comment type="caution">
    <text evidence="8">The sequence shown here is derived from an EMBL/GenBank/DDBJ whole genome shotgun (WGS) entry which is preliminary data.</text>
</comment>
<sequence length="618" mass="68334">MAPRSPQSPRSPRGRGLPLTDSLRSPTRSSSRPRSPFPMAAALPAAVSTAHVNVETASSPDASASSSFLPLPRPRITSSRSTPSMMTAAAPSPFMSDESSAPSPAVLSLAATPLSPRSRRVSASASTPIRTPSRKGKERAVEVEVEADALGQVSVQGNARRGLLELVARDERRRERERERERGLPIANARDVADVAQTPDTPDRSDMAYSHPRRYYVLTNAGKPVFSIGHTDDDTLTNLMGVVQALVSIFAEEDDKLRSVVRGRTRIAFLIKPEMYLFAVSDWGEPEHVLRMQLEYINLQILSVVSSAQLARAFARRSNFDLSRLLVGSEKFLHSLVEACQDDMSFMTTTLQPLRMPPALRESAGNTLTPPAKFKDLLYVLLIAGGRIVTLLRPRRHAVHPADMHLLFNTIATSPALREVETWLPICLPKFNPQGFVHAYISFVREDVGLIFISADKDAFEPLCGWRELVVEQLSRDGALDRIAACVKSHPYTVAELGSPGLRHFVYKNRGMVQITSPEWEEPYTKGSEARRRLITLYQKAQDALYARSGTGQPTPLRLLYLAGPHEAVLAWLTRPFELYVAVSPHLPMSAVVATANRVAKWVNLEESRLFLRDAPVF</sequence>
<name>A0AAD3TSQ8_9TREE</name>
<organism evidence="8 9">
    <name type="scientific">Cutaneotrichosporon spelunceum</name>
    <dbReference type="NCBI Taxonomy" id="1672016"/>
    <lineage>
        <taxon>Eukaryota</taxon>
        <taxon>Fungi</taxon>
        <taxon>Dikarya</taxon>
        <taxon>Basidiomycota</taxon>
        <taxon>Agaricomycotina</taxon>
        <taxon>Tremellomycetes</taxon>
        <taxon>Trichosporonales</taxon>
        <taxon>Trichosporonaceae</taxon>
        <taxon>Cutaneotrichosporon</taxon>
    </lineage>
</organism>
<dbReference type="AlphaFoldDB" id="A0AAD3TSQ8"/>
<keyword evidence="3" id="KW-0072">Autophagy</keyword>
<dbReference type="PRINTS" id="PR01546">
    <property type="entry name" value="YEAST73DUF"/>
</dbReference>
<comment type="function">
    <text evidence="3">Required for multiple vacuole delivery pathways including the cytoplasm to vacuole transport (Cvt), autophagy, pexophagy and endocytosis.</text>
</comment>
<keyword evidence="3" id="KW-0926">Vacuole</keyword>
<feature type="compositionally biased region" description="Low complexity" evidence="4">
    <location>
        <begin position="74"/>
        <end position="90"/>
    </location>
</feature>
<dbReference type="InterPro" id="IPR043971">
    <property type="entry name" value="FUZ/MON1/HPS1_longin_2"/>
</dbReference>
<comment type="subcellular location">
    <subcellularLocation>
        <location evidence="3">Endosome</location>
        <location evidence="3">Multivesicular body membrane</location>
        <topology evidence="3">Peripheral membrane protein</topology>
    </subcellularLocation>
    <subcellularLocation>
        <location evidence="1 3">Prevacuolar compartment membrane</location>
        <topology evidence="1 3">Peripheral membrane protein</topology>
    </subcellularLocation>
    <subcellularLocation>
        <location evidence="3">Vacuole membrane</location>
        <topology evidence="3">Peripheral membrane protein</topology>
    </subcellularLocation>
</comment>
<feature type="compositionally biased region" description="Low complexity" evidence="4">
    <location>
        <begin position="99"/>
        <end position="126"/>
    </location>
</feature>
<evidence type="ECO:0000313" key="8">
    <source>
        <dbReference type="EMBL" id="GMK55801.1"/>
    </source>
</evidence>
<dbReference type="InterPro" id="IPR043972">
    <property type="entry name" value="FUZ/MON1/HPS1_longin_1"/>
</dbReference>
<feature type="domain" description="FUZ/MON1/HPS1 first Longin" evidence="5">
    <location>
        <begin position="215"/>
        <end position="336"/>
    </location>
</feature>
<dbReference type="GO" id="GO:0032585">
    <property type="term" value="C:multivesicular body membrane"/>
    <property type="evidence" value="ECO:0007669"/>
    <property type="project" value="UniProtKB-SubCell"/>
</dbReference>
<keyword evidence="3" id="KW-0813">Transport</keyword>
<reference evidence="8" key="2">
    <citation type="submission" date="2023-06" db="EMBL/GenBank/DDBJ databases">
        <authorList>
            <person name="Kobayashi Y."/>
            <person name="Kayamori A."/>
            <person name="Aoki K."/>
            <person name="Shiwa Y."/>
            <person name="Fujita N."/>
            <person name="Sugita T."/>
            <person name="Iwasaki W."/>
            <person name="Tanaka N."/>
            <person name="Takashima M."/>
        </authorList>
    </citation>
    <scope>NUCLEOTIDE SEQUENCE</scope>
    <source>
        <strain evidence="8">HIS016</strain>
    </source>
</reference>
<evidence type="ECO:0000259" key="6">
    <source>
        <dbReference type="Pfam" id="PF19037"/>
    </source>
</evidence>
<dbReference type="PANTHER" id="PTHR13027">
    <property type="entry name" value="SAND PROTEIN-RELATED"/>
    <property type="match status" value="1"/>
</dbReference>
<feature type="compositionally biased region" description="Low complexity" evidence="4">
    <location>
        <begin position="57"/>
        <end position="67"/>
    </location>
</feature>
<keyword evidence="3" id="KW-0653">Protein transport</keyword>
<evidence type="ECO:0000256" key="3">
    <source>
        <dbReference type="RuleBase" id="RU367048"/>
    </source>
</evidence>
<evidence type="ECO:0000256" key="1">
    <source>
        <dbReference type="ARBA" id="ARBA00004380"/>
    </source>
</evidence>
<protein>
    <recommendedName>
        <fullName evidence="2 3">Vacuolar fusion protein MON1</fullName>
    </recommendedName>
</protein>
<feature type="compositionally biased region" description="Low complexity" evidence="4">
    <location>
        <begin position="1"/>
        <end position="38"/>
    </location>
</feature>
<dbReference type="Pfam" id="PF19038">
    <property type="entry name" value="Fuz_longin_3"/>
    <property type="match status" value="1"/>
</dbReference>
<accession>A0AAD3TSQ8</accession>
<dbReference type="Pfam" id="PF19036">
    <property type="entry name" value="Fuz_longin_1"/>
    <property type="match status" value="1"/>
</dbReference>
<dbReference type="EMBL" id="BTCM01000002">
    <property type="protein sequence ID" value="GMK55801.1"/>
    <property type="molecule type" value="Genomic_DNA"/>
</dbReference>
<feature type="region of interest" description="Disordered" evidence="4">
    <location>
        <begin position="1"/>
        <end position="140"/>
    </location>
</feature>
<dbReference type="InterPro" id="IPR043970">
    <property type="entry name" value="FUZ/MON1/HPS1_longin_3"/>
</dbReference>
<dbReference type="Proteomes" id="UP001222932">
    <property type="component" value="Unassembled WGS sequence"/>
</dbReference>
<proteinExistence type="inferred from homology"/>
<evidence type="ECO:0000259" key="7">
    <source>
        <dbReference type="Pfam" id="PF19038"/>
    </source>
</evidence>
<dbReference type="GO" id="GO:0035658">
    <property type="term" value="C:Mon1-Ccz1 complex"/>
    <property type="evidence" value="ECO:0007669"/>
    <property type="project" value="TreeGrafter"/>
</dbReference>
<dbReference type="Pfam" id="PF19037">
    <property type="entry name" value="Fuz_longin_2"/>
    <property type="match status" value="1"/>
</dbReference>
<dbReference type="InterPro" id="IPR004353">
    <property type="entry name" value="Mon1"/>
</dbReference>
<keyword evidence="3" id="KW-0472">Membrane</keyword>
<dbReference type="GO" id="GO:0016192">
    <property type="term" value="P:vesicle-mediated transport"/>
    <property type="evidence" value="ECO:0007669"/>
    <property type="project" value="InterPro"/>
</dbReference>
<keyword evidence="9" id="KW-1185">Reference proteome</keyword>
<reference evidence="8" key="1">
    <citation type="journal article" date="2023" name="BMC Genomics">
        <title>Chromosome-level genome assemblies of Cutaneotrichosporon spp. (Trichosporonales, Basidiomycota) reveal imbalanced evolution between nucleotide sequences and chromosome synteny.</title>
        <authorList>
            <person name="Kobayashi Y."/>
            <person name="Kayamori A."/>
            <person name="Aoki K."/>
            <person name="Shiwa Y."/>
            <person name="Matsutani M."/>
            <person name="Fujita N."/>
            <person name="Sugita T."/>
            <person name="Iwasaki W."/>
            <person name="Tanaka N."/>
            <person name="Takashima M."/>
        </authorList>
    </citation>
    <scope>NUCLEOTIDE SEQUENCE</scope>
    <source>
        <strain evidence="8">HIS016</strain>
    </source>
</reference>
<dbReference type="GO" id="GO:0000329">
    <property type="term" value="C:fungal-type vacuole membrane"/>
    <property type="evidence" value="ECO:0007669"/>
    <property type="project" value="TreeGrafter"/>
</dbReference>